<evidence type="ECO:0000259" key="11">
    <source>
        <dbReference type="Pfam" id="PF00593"/>
    </source>
</evidence>
<dbReference type="InterPro" id="IPR036942">
    <property type="entry name" value="Beta-barrel_TonB_sf"/>
</dbReference>
<dbReference type="PROSITE" id="PS52016">
    <property type="entry name" value="TONB_DEPENDENT_REC_3"/>
    <property type="match status" value="1"/>
</dbReference>
<evidence type="ECO:0000256" key="3">
    <source>
        <dbReference type="ARBA" id="ARBA00022452"/>
    </source>
</evidence>
<evidence type="ECO:0000256" key="10">
    <source>
        <dbReference type="SAM" id="SignalP"/>
    </source>
</evidence>
<dbReference type="Gene3D" id="2.170.130.10">
    <property type="entry name" value="TonB-dependent receptor, plug domain"/>
    <property type="match status" value="1"/>
</dbReference>
<dbReference type="InterPro" id="IPR039426">
    <property type="entry name" value="TonB-dep_rcpt-like"/>
</dbReference>
<dbReference type="RefSeq" id="WP_101517131.1">
    <property type="nucleotide sequence ID" value="NZ_PKUS01000001.1"/>
</dbReference>
<feature type="signal peptide" evidence="10">
    <location>
        <begin position="1"/>
        <end position="20"/>
    </location>
</feature>
<name>A0A2N5X946_9GAMM</name>
<dbReference type="AlphaFoldDB" id="A0A2N5X946"/>
<evidence type="ECO:0000259" key="12">
    <source>
        <dbReference type="Pfam" id="PF07715"/>
    </source>
</evidence>
<keyword evidence="3 8" id="KW-1134">Transmembrane beta strand</keyword>
<keyword evidence="5 9" id="KW-0798">TonB box</keyword>
<evidence type="ECO:0000256" key="9">
    <source>
        <dbReference type="RuleBase" id="RU003357"/>
    </source>
</evidence>
<evidence type="ECO:0000256" key="1">
    <source>
        <dbReference type="ARBA" id="ARBA00004571"/>
    </source>
</evidence>
<dbReference type="InterPro" id="IPR037066">
    <property type="entry name" value="Plug_dom_sf"/>
</dbReference>
<keyword evidence="6 8" id="KW-0472">Membrane</keyword>
<dbReference type="GO" id="GO:0015344">
    <property type="term" value="F:siderophore uptake transmembrane transporter activity"/>
    <property type="evidence" value="ECO:0007669"/>
    <property type="project" value="TreeGrafter"/>
</dbReference>
<dbReference type="OrthoDB" id="99480at2"/>
<feature type="domain" description="TonB-dependent receptor-like beta-barrel" evidence="11">
    <location>
        <begin position="208"/>
        <end position="629"/>
    </location>
</feature>
<evidence type="ECO:0000256" key="8">
    <source>
        <dbReference type="PROSITE-ProRule" id="PRU01360"/>
    </source>
</evidence>
<keyword evidence="4 8" id="KW-0812">Transmembrane</keyword>
<dbReference type="PANTHER" id="PTHR30069:SF36">
    <property type="entry name" value="BLL6948 PROTEIN"/>
    <property type="match status" value="1"/>
</dbReference>
<evidence type="ECO:0000256" key="7">
    <source>
        <dbReference type="ARBA" id="ARBA00023237"/>
    </source>
</evidence>
<comment type="similarity">
    <text evidence="8 9">Belongs to the TonB-dependent receptor family.</text>
</comment>
<dbReference type="PANTHER" id="PTHR30069">
    <property type="entry name" value="TONB-DEPENDENT OUTER MEMBRANE RECEPTOR"/>
    <property type="match status" value="1"/>
</dbReference>
<dbReference type="Proteomes" id="UP000235005">
    <property type="component" value="Unassembled WGS sequence"/>
</dbReference>
<keyword evidence="13" id="KW-0675">Receptor</keyword>
<gene>
    <name evidence="13" type="ORF">C0039_01920</name>
</gene>
<keyword evidence="10" id="KW-0732">Signal</keyword>
<dbReference type="Pfam" id="PF07715">
    <property type="entry name" value="Plug"/>
    <property type="match status" value="1"/>
</dbReference>
<reference evidence="13 14" key="1">
    <citation type="submission" date="2018-01" db="EMBL/GenBank/DDBJ databases">
        <title>The draft genome sequence of Halioglobus lutimaris HF004.</title>
        <authorList>
            <person name="Du Z.-J."/>
            <person name="Shi M.-J."/>
        </authorList>
    </citation>
    <scope>NUCLEOTIDE SEQUENCE [LARGE SCALE GENOMIC DNA]</scope>
    <source>
        <strain evidence="13 14">HF004</strain>
    </source>
</reference>
<evidence type="ECO:0000313" key="13">
    <source>
        <dbReference type="EMBL" id="PLW71024.1"/>
    </source>
</evidence>
<protein>
    <submittedName>
        <fullName evidence="13">TonB-dependent receptor</fullName>
    </submittedName>
</protein>
<dbReference type="Gene3D" id="2.40.170.20">
    <property type="entry name" value="TonB-dependent receptor, beta-barrel domain"/>
    <property type="match status" value="1"/>
</dbReference>
<dbReference type="InterPro" id="IPR000531">
    <property type="entry name" value="Beta-barrel_TonB"/>
</dbReference>
<keyword evidence="14" id="KW-1185">Reference proteome</keyword>
<dbReference type="GO" id="GO:0009279">
    <property type="term" value="C:cell outer membrane"/>
    <property type="evidence" value="ECO:0007669"/>
    <property type="project" value="UniProtKB-SubCell"/>
</dbReference>
<accession>A0A2N5X946</accession>
<evidence type="ECO:0000256" key="6">
    <source>
        <dbReference type="ARBA" id="ARBA00023136"/>
    </source>
</evidence>
<comment type="subcellular location">
    <subcellularLocation>
        <location evidence="1 8">Cell outer membrane</location>
        <topology evidence="1 8">Multi-pass membrane protein</topology>
    </subcellularLocation>
</comment>
<evidence type="ECO:0000256" key="4">
    <source>
        <dbReference type="ARBA" id="ARBA00022692"/>
    </source>
</evidence>
<proteinExistence type="inferred from homology"/>
<dbReference type="EMBL" id="PKUS01000001">
    <property type="protein sequence ID" value="PLW71024.1"/>
    <property type="molecule type" value="Genomic_DNA"/>
</dbReference>
<keyword evidence="7 8" id="KW-0998">Cell outer membrane</keyword>
<evidence type="ECO:0000256" key="2">
    <source>
        <dbReference type="ARBA" id="ARBA00022448"/>
    </source>
</evidence>
<evidence type="ECO:0000313" key="14">
    <source>
        <dbReference type="Proteomes" id="UP000235005"/>
    </source>
</evidence>
<dbReference type="GO" id="GO:0044718">
    <property type="term" value="P:siderophore transmembrane transport"/>
    <property type="evidence" value="ECO:0007669"/>
    <property type="project" value="TreeGrafter"/>
</dbReference>
<keyword evidence="2 8" id="KW-0813">Transport</keyword>
<comment type="caution">
    <text evidence="13">The sequence shown here is derived from an EMBL/GenBank/DDBJ whole genome shotgun (WGS) entry which is preliminary data.</text>
</comment>
<dbReference type="Pfam" id="PF00593">
    <property type="entry name" value="TonB_dep_Rec_b-barrel"/>
    <property type="match status" value="1"/>
</dbReference>
<dbReference type="SUPFAM" id="SSF56935">
    <property type="entry name" value="Porins"/>
    <property type="match status" value="1"/>
</dbReference>
<feature type="chain" id="PRO_5014730298" evidence="10">
    <location>
        <begin position="21"/>
        <end position="675"/>
    </location>
</feature>
<organism evidence="13 14">
    <name type="scientific">Pseudohalioglobus lutimaris</name>
    <dbReference type="NCBI Taxonomy" id="1737061"/>
    <lineage>
        <taxon>Bacteria</taxon>
        <taxon>Pseudomonadati</taxon>
        <taxon>Pseudomonadota</taxon>
        <taxon>Gammaproteobacteria</taxon>
        <taxon>Cellvibrionales</taxon>
        <taxon>Halieaceae</taxon>
        <taxon>Pseudohalioglobus</taxon>
    </lineage>
</organism>
<evidence type="ECO:0000256" key="5">
    <source>
        <dbReference type="ARBA" id="ARBA00023077"/>
    </source>
</evidence>
<dbReference type="InterPro" id="IPR012910">
    <property type="entry name" value="Plug_dom"/>
</dbReference>
<sequence length="675" mass="74621">MKPRTTLLAILALSAGGAGAHELEEVVVQGRSLVLIKQARSASEGVVGQEDLEIRPLLRAGDVLEAVPGMVVTQHSGSGKSNQMFLRGFNLDHGTDFATWVDGMPVNMRTHGHGQGYTDINFLIPETIRTIAFVKGPYHAELGDFSSAGGAHISTAEQSSGAEARLQLGENGYRRLLGMGGSDLGRGRLSVALEALAYDGPWTDIEEDVDKTNGLLRYYQGVEDSNWSVTLMGYDNNWNAADQIPERAVARGLIDEFGSLDKTLGGNSSRYSLSAALRRQSDAGGLQLSAYVIDYQMQLWSNFTYLLDDPQRGDQFEQLDDRRIYGASWNQHWFAQGNLKHSAGAELRHDDIDKVGLFRTQGRLRLDTTRLDAVEETSLGLYYEIDWAWNDQWRVVGGLRGDYYHFDVESDRAINSGSDADTIISPKASLIYTPSANREFYLSGGLGFHSNDARGTTIRVDPVSGDPVEAVDPLVRSRGAEVGLRNDWWGRANSSLALWYLELDSELLFVGDAGNTEASRPSRRWGVEWNNYWDVTEVWSLELDMAWTDARFDDRAPGGDFIPGAVEWVVSGALNAVYPGGWFGSLRLRQFGGAPLTEDGSVKADGSSLASLAIGWEGERLRLQLDTLNLFDSDDHDIDYFYASRLPSEPADGIEDTHYHAFEPRQLRLSVGWRL</sequence>
<feature type="domain" description="TonB-dependent receptor plug" evidence="12">
    <location>
        <begin position="42"/>
        <end position="149"/>
    </location>
</feature>